<dbReference type="SUPFAM" id="SSF52266">
    <property type="entry name" value="SGNH hydrolase"/>
    <property type="match status" value="1"/>
</dbReference>
<dbReference type="PANTHER" id="PTHR34407">
    <property type="entry name" value="EXPRESSED PROTEIN"/>
    <property type="match status" value="1"/>
</dbReference>
<feature type="domain" description="SGNH hydrolase-type esterase" evidence="1">
    <location>
        <begin position="218"/>
        <end position="387"/>
    </location>
</feature>
<evidence type="ECO:0000313" key="3">
    <source>
        <dbReference type="Proteomes" id="UP000199428"/>
    </source>
</evidence>
<dbReference type="PANTHER" id="PTHR34407:SF1">
    <property type="entry name" value="SGNH HYDROLASE-TYPE ESTERASE DOMAIN-CONTAINING PROTEIN"/>
    <property type="match status" value="1"/>
</dbReference>
<name>A0A1G5RS37_PSEXY</name>
<accession>A0A1G5RS37</accession>
<reference evidence="2 3" key="1">
    <citation type="submission" date="2016-10" db="EMBL/GenBank/DDBJ databases">
        <authorList>
            <person name="de Groot N.N."/>
        </authorList>
    </citation>
    <scope>NUCLEOTIDE SEQUENCE [LARGE SCALE GENOMIC DNA]</scope>
    <source>
        <strain evidence="2 3">DSM 10317</strain>
    </source>
</reference>
<dbReference type="Pfam" id="PF13472">
    <property type="entry name" value="Lipase_GDSL_2"/>
    <property type="match status" value="1"/>
</dbReference>
<dbReference type="Gene3D" id="3.40.50.1110">
    <property type="entry name" value="SGNH hydrolase"/>
    <property type="match status" value="1"/>
</dbReference>
<protein>
    <submittedName>
        <fullName evidence="2">GDSL-like Lipase/Acylhydrolase family protein</fullName>
    </submittedName>
</protein>
<evidence type="ECO:0000259" key="1">
    <source>
        <dbReference type="Pfam" id="PF13472"/>
    </source>
</evidence>
<sequence length="567" mass="63740">MEMQIAKAPTDPEKNRPYFYIIKDKELFTQSDEEGKGVSFLYQSDGRLISSATFTGNVTDENILKLMETVDGFKKLVHSVGVSVEMDDKDKQAEFVFQMYGKKDLYGGGANLIANVNTNSKEERIYLSDIDWTEDDDVPGQIRVHTDAPEEKAFLSVRFFLNDGFEAPPQLEEKPVDTESPEYKEMIDRSLVNLGNTKRLMEVVNKAKAGEDVNICYIGGSITQGAGATPINEECYARKSFLGFKKLMGGGDNIHFVKAGVGGTPSELGMIRFDRDVLRDGTVEPDLLVVEFAVNDEGDETKGNCFESLIRRALKLPSQPAVMLMFSVFSDDYNLQDRLAPVGFRYDLPMASVKDAVVPQFYDRDKRILTKHQYFYDMFHPTNLGHTIMADCLINIMAKAIAGETPAEYNPRLDEAPAIGNTFDDVILVDKKDNTDLVSVQPGGFVYTDDFLQSVEMDMDLKLTPEFPYNWMYDGGQGSTEDFEMDVECKALVIVMKDSGEVDAATAKVYVDGKFVRDLDPYVNRWCHCNPLIIIDENETAKHHVRVEVDKDDIRNKFTILGFGLVK</sequence>
<keyword evidence="2" id="KW-0378">Hydrolase</keyword>
<dbReference type="RefSeq" id="WP_242870388.1">
    <property type="nucleotide sequence ID" value="NZ_FMWK01000002.1"/>
</dbReference>
<dbReference type="AlphaFoldDB" id="A0A1G5RS37"/>
<dbReference type="GO" id="GO:0016787">
    <property type="term" value="F:hydrolase activity"/>
    <property type="evidence" value="ECO:0007669"/>
    <property type="project" value="UniProtKB-KW"/>
</dbReference>
<dbReference type="CDD" id="cd00229">
    <property type="entry name" value="SGNH_hydrolase"/>
    <property type="match status" value="1"/>
</dbReference>
<proteinExistence type="predicted"/>
<organism evidence="2 3">
    <name type="scientific">Pseudobutyrivibrio xylanivorans</name>
    <dbReference type="NCBI Taxonomy" id="185007"/>
    <lineage>
        <taxon>Bacteria</taxon>
        <taxon>Bacillati</taxon>
        <taxon>Bacillota</taxon>
        <taxon>Clostridia</taxon>
        <taxon>Lachnospirales</taxon>
        <taxon>Lachnospiraceae</taxon>
        <taxon>Pseudobutyrivibrio</taxon>
    </lineage>
</organism>
<dbReference type="Proteomes" id="UP000199428">
    <property type="component" value="Unassembled WGS sequence"/>
</dbReference>
<evidence type="ECO:0000313" key="2">
    <source>
        <dbReference type="EMBL" id="SCZ76915.1"/>
    </source>
</evidence>
<dbReference type="InterPro" id="IPR036514">
    <property type="entry name" value="SGNH_hydro_sf"/>
</dbReference>
<dbReference type="InterPro" id="IPR013830">
    <property type="entry name" value="SGNH_hydro"/>
</dbReference>
<gene>
    <name evidence="2" type="ORF">SAMN02910350_00513</name>
</gene>
<dbReference type="EMBL" id="FMWK01000002">
    <property type="protein sequence ID" value="SCZ76915.1"/>
    <property type="molecule type" value="Genomic_DNA"/>
</dbReference>